<protein>
    <recommendedName>
        <fullName evidence="4">DNA-directed primase/polymerase protein</fullName>
        <ecNumber evidence="6">2.7.7.102</ecNumber>
        <ecNumber evidence="2">2.7.7.7</ecNumber>
    </recommendedName>
</protein>
<keyword evidence="3" id="KW-0239">DNA-directed DNA polymerase</keyword>
<dbReference type="Gene3D" id="2.40.50.140">
    <property type="entry name" value="Nucleic acid-binding proteins"/>
    <property type="match status" value="1"/>
</dbReference>
<keyword evidence="3" id="KW-0808">Transferase</keyword>
<evidence type="ECO:0000313" key="8">
    <source>
        <dbReference type="EMBL" id="CAF1095757.1"/>
    </source>
</evidence>
<sequence length="698" mass="80706">MESCTPICNTSEVTNDNVGNEINTNASSNTLEGSIRQNTNEDNQNLQTNNEISSVNIDLSINKSTESIIQNMNNDHHDNERVLINIAEINNNITYLWKIRTEIICEYPKRTFFNTHGTGEISNWDLSNASGSITLVAFNLNSQTMSSKLKKNKAYEFTNLNIRPASDAFKTLSHQFQLLCTNGTNVKEIDFRFDHQHLCYKFVHLNQVNTIPMHSIIGRVLRDFGISTGERNDNIWSRRDIHIDQDGSHFSMTLWNSQARLVDRNMVGLNIKFKNVKVSWFDDELIILYQHSNVIERSLHELMTPVNQVKAYIDFEYYIDNNLDIKNSHIGPICLLKIFYFLLNFLDHNDQHNNDQIAHILQQFLILEASTSEKISYHFIPANPSILFENNITLGLFIKVVIHYSLLLITQHKCSSFQIDSISQKYTISDLLILLKPYVNTLRTCCIQCQLYIGYITIAEFSHLLVLDKQNQLTLAVDLNVYCKNQQFRLFDSVKLGKTNPLRQSTYFPFNNSEVSYFNVLRKSLLTYIEMIDIPIIYFKNNQFIHTSTNKTNLLSTIDSNIININKLNIHINTNFTFGTNSTSISNINQLNVSPLTIPAMMIDPTQQKTERLILFVETLIQLDKLHQGYIQSCVRGNRNTDILFYNIEGNYRFCPRKGAHHQRNTIAILIDTKNLTYTIRCKDNNCDNRSLIWKSIE</sequence>
<dbReference type="SUPFAM" id="SSF50249">
    <property type="entry name" value="Nucleic acid-binding proteins"/>
    <property type="match status" value="2"/>
</dbReference>
<dbReference type="InterPro" id="IPR044917">
    <property type="entry name" value="PRIMPOL"/>
</dbReference>
<dbReference type="EC" id="2.7.7.102" evidence="6"/>
<name>A0A814NNX4_9BILA</name>
<evidence type="ECO:0000256" key="7">
    <source>
        <dbReference type="ARBA" id="ARBA00047303"/>
    </source>
</evidence>
<dbReference type="InterPro" id="IPR012340">
    <property type="entry name" value="NA-bd_OB-fold"/>
</dbReference>
<dbReference type="EMBL" id="CAJNOV010002239">
    <property type="protein sequence ID" value="CAF1095757.1"/>
    <property type="molecule type" value="Genomic_DNA"/>
</dbReference>
<keyword evidence="3" id="KW-0548">Nucleotidyltransferase</keyword>
<dbReference type="GO" id="GO:0009411">
    <property type="term" value="P:response to UV"/>
    <property type="evidence" value="ECO:0007669"/>
    <property type="project" value="TreeGrafter"/>
</dbReference>
<dbReference type="PANTHER" id="PTHR31399:SF0">
    <property type="entry name" value="DNA-DIRECTED PRIMASE_POLYMERASE PROTEIN"/>
    <property type="match status" value="1"/>
</dbReference>
<evidence type="ECO:0000256" key="3">
    <source>
        <dbReference type="ARBA" id="ARBA00022932"/>
    </source>
</evidence>
<dbReference type="GO" id="GO:0042276">
    <property type="term" value="P:error-prone translesion synthesis"/>
    <property type="evidence" value="ECO:0007669"/>
    <property type="project" value="InterPro"/>
</dbReference>
<evidence type="ECO:0000256" key="4">
    <source>
        <dbReference type="ARBA" id="ARBA00026139"/>
    </source>
</evidence>
<gene>
    <name evidence="8" type="ORF">CJN711_LOCUS6899</name>
</gene>
<comment type="similarity">
    <text evidence="1">Belongs to the eukaryotic-type primase small subunit family.</text>
</comment>
<dbReference type="GO" id="GO:0003887">
    <property type="term" value="F:DNA-directed DNA polymerase activity"/>
    <property type="evidence" value="ECO:0007669"/>
    <property type="project" value="UniProtKB-KW"/>
</dbReference>
<dbReference type="EC" id="2.7.7.7" evidence="2"/>
<evidence type="ECO:0000256" key="5">
    <source>
        <dbReference type="ARBA" id="ARBA00044677"/>
    </source>
</evidence>
<dbReference type="GO" id="GO:0031297">
    <property type="term" value="P:replication fork processing"/>
    <property type="evidence" value="ECO:0007669"/>
    <property type="project" value="TreeGrafter"/>
</dbReference>
<proteinExistence type="inferred from homology"/>
<comment type="caution">
    <text evidence="8">The sequence shown here is derived from an EMBL/GenBank/DDBJ whole genome shotgun (WGS) entry which is preliminary data.</text>
</comment>
<dbReference type="GO" id="GO:0005759">
    <property type="term" value="C:mitochondrial matrix"/>
    <property type="evidence" value="ECO:0007669"/>
    <property type="project" value="TreeGrafter"/>
</dbReference>
<evidence type="ECO:0000256" key="2">
    <source>
        <dbReference type="ARBA" id="ARBA00012417"/>
    </source>
</evidence>
<dbReference type="GO" id="GO:0006264">
    <property type="term" value="P:mitochondrial DNA replication"/>
    <property type="evidence" value="ECO:0007669"/>
    <property type="project" value="TreeGrafter"/>
</dbReference>
<dbReference type="GO" id="GO:0005634">
    <property type="term" value="C:nucleus"/>
    <property type="evidence" value="ECO:0007669"/>
    <property type="project" value="TreeGrafter"/>
</dbReference>
<reference evidence="8" key="1">
    <citation type="submission" date="2021-02" db="EMBL/GenBank/DDBJ databases">
        <authorList>
            <person name="Nowell W R."/>
        </authorList>
    </citation>
    <scope>NUCLEOTIDE SEQUENCE</scope>
</reference>
<evidence type="ECO:0000256" key="1">
    <source>
        <dbReference type="ARBA" id="ARBA00009762"/>
    </source>
</evidence>
<dbReference type="GO" id="GO:0003682">
    <property type="term" value="F:chromatin binding"/>
    <property type="evidence" value="ECO:0007669"/>
    <property type="project" value="TreeGrafter"/>
</dbReference>
<evidence type="ECO:0000313" key="9">
    <source>
        <dbReference type="Proteomes" id="UP000663855"/>
    </source>
</evidence>
<dbReference type="Proteomes" id="UP000663855">
    <property type="component" value="Unassembled WGS sequence"/>
</dbReference>
<accession>A0A814NNX4</accession>
<evidence type="ECO:0000256" key="6">
    <source>
        <dbReference type="ARBA" id="ARBA00044768"/>
    </source>
</evidence>
<organism evidence="8 9">
    <name type="scientific">Rotaria magnacalcarata</name>
    <dbReference type="NCBI Taxonomy" id="392030"/>
    <lineage>
        <taxon>Eukaryota</taxon>
        <taxon>Metazoa</taxon>
        <taxon>Spiralia</taxon>
        <taxon>Gnathifera</taxon>
        <taxon>Rotifera</taxon>
        <taxon>Eurotatoria</taxon>
        <taxon>Bdelloidea</taxon>
        <taxon>Philodinida</taxon>
        <taxon>Philodinidae</taxon>
        <taxon>Rotaria</taxon>
    </lineage>
</organism>
<comment type="catalytic activity">
    <reaction evidence="5">
        <text>ssDNA + n NTP = ssDNA/pppN(pN)n-1 hybrid + (n-1) diphosphate.</text>
        <dbReference type="EC" id="2.7.7.102"/>
    </reaction>
</comment>
<dbReference type="AlphaFoldDB" id="A0A814NNX4"/>
<comment type="catalytic activity">
    <reaction evidence="7">
        <text>DNA(n) + a 2'-deoxyribonucleoside 5'-triphosphate = DNA(n+1) + diphosphate</text>
        <dbReference type="Rhea" id="RHEA:22508"/>
        <dbReference type="Rhea" id="RHEA-COMP:17339"/>
        <dbReference type="Rhea" id="RHEA-COMP:17340"/>
        <dbReference type="ChEBI" id="CHEBI:33019"/>
        <dbReference type="ChEBI" id="CHEBI:61560"/>
        <dbReference type="ChEBI" id="CHEBI:173112"/>
        <dbReference type="EC" id="2.7.7.7"/>
    </reaction>
    <physiologicalReaction direction="left-to-right" evidence="7">
        <dbReference type="Rhea" id="RHEA:22509"/>
    </physiologicalReaction>
</comment>
<dbReference type="PANTHER" id="PTHR31399">
    <property type="entry name" value="DNA-DIRECTED PRIMASE / POLYMERASE PROTEIN"/>
    <property type="match status" value="1"/>
</dbReference>